<gene>
    <name evidence="4" type="ORF">NAES01612_LOCUS19469</name>
</gene>
<sequence>MYTAYGQGYQPALDQYNTLMKENPKFGELLNQYRGGKPLTLEHLLIMPVQRVPRYNLLLSDFLKKTDPSHPDYQDIDLAIKAVEEAAAHMNQTMRKAEQMTRLVQNASAEAVGGLLEASRSLLMDGVFNCDMFSDFPSCVSVAKQNLFTSGGKKTDKMHLFCFNDILVYIKQSEVKQTKDFSKTTTNMHFNLVWVEEKGESLMIRCPNRRLVVHFPTPAEKSKWLTEITNCIFRSLVPYPEGGTPTKTGANPVPPGLRYGEYMWGDGLDISYKGWWLGAHMHTEGAFTCNGNHYEGGFTSGQKQGSGKLTYSTGFVYEGEFNKDFPNGEGKLTSPTKEVYRGTFKDGRMNGHGVLEWPNGDKCTADWENNRACGRAKLLTKSGISYDGEVKDNLPHGNGTVTMGSLYYMGMWEYGERHGQGTMDYGNGIKYEGTWEDDKYHGRGVLTNSQDGSRYEGEFVNGRKCGMGGMKFGNGDRYEGQWKNDAPHGKGEMIYGNKDVYQGTWKSGKHHGTGVFTYENGTKVDGKWTMGQLEGNTKVSPGSNVWNVPKNGIPSVGFGDYAVNTEPLPELPKRLNFSFC</sequence>
<dbReference type="GO" id="GO:0005085">
    <property type="term" value="F:guanyl-nucleotide exchange factor activity"/>
    <property type="evidence" value="ECO:0007669"/>
    <property type="project" value="InterPro"/>
</dbReference>
<dbReference type="SUPFAM" id="SSF48065">
    <property type="entry name" value="DBL homology domain (DH-domain)"/>
    <property type="match status" value="1"/>
</dbReference>
<dbReference type="InterPro" id="IPR035899">
    <property type="entry name" value="DBL_dom_sf"/>
</dbReference>
<feature type="coiled-coil region" evidence="2">
    <location>
        <begin position="80"/>
        <end position="110"/>
    </location>
</feature>
<keyword evidence="2" id="KW-0175">Coiled coil</keyword>
<keyword evidence="1" id="KW-0677">Repeat</keyword>
<dbReference type="Pfam" id="PF02493">
    <property type="entry name" value="MORN"/>
    <property type="match status" value="9"/>
</dbReference>
<dbReference type="InterPro" id="IPR003409">
    <property type="entry name" value="MORN"/>
</dbReference>
<reference evidence="4" key="1">
    <citation type="submission" date="2021-01" db="EMBL/GenBank/DDBJ databases">
        <authorList>
            <person name="Corre E."/>
            <person name="Pelletier E."/>
            <person name="Niang G."/>
            <person name="Scheremetjew M."/>
            <person name="Finn R."/>
            <person name="Kale V."/>
            <person name="Holt S."/>
            <person name="Cochrane G."/>
            <person name="Meng A."/>
            <person name="Brown T."/>
            <person name="Cohen L."/>
        </authorList>
    </citation>
    <scope>NUCLEOTIDE SEQUENCE</scope>
    <source>
        <strain evidence="4">SoJaBio B1-5/56/2</strain>
    </source>
</reference>
<proteinExistence type="predicted"/>
<dbReference type="Gene3D" id="1.20.900.10">
    <property type="entry name" value="Dbl homology (DH) domain"/>
    <property type="match status" value="1"/>
</dbReference>
<evidence type="ECO:0000256" key="2">
    <source>
        <dbReference type="SAM" id="Coils"/>
    </source>
</evidence>
<dbReference type="EMBL" id="HBKR01029739">
    <property type="protein sequence ID" value="CAE2324669.1"/>
    <property type="molecule type" value="Transcribed_RNA"/>
</dbReference>
<protein>
    <recommendedName>
        <fullName evidence="3">DH domain-containing protein</fullName>
    </recommendedName>
</protein>
<evidence type="ECO:0000256" key="1">
    <source>
        <dbReference type="ARBA" id="ARBA00022737"/>
    </source>
</evidence>
<dbReference type="Gene3D" id="2.20.110.10">
    <property type="entry name" value="Histone H3 K4-specific methyltransferase SET7/9 N-terminal domain"/>
    <property type="match status" value="4"/>
</dbReference>
<dbReference type="AlphaFoldDB" id="A0A7S4P642"/>
<feature type="domain" description="DH" evidence="3">
    <location>
        <begin position="1"/>
        <end position="93"/>
    </location>
</feature>
<dbReference type="Gene3D" id="2.30.29.30">
    <property type="entry name" value="Pleckstrin-homology domain (PH domain)/Phosphotyrosine-binding domain (PTB)"/>
    <property type="match status" value="1"/>
</dbReference>
<organism evidence="4">
    <name type="scientific">Paramoeba aestuarina</name>
    <dbReference type="NCBI Taxonomy" id="180227"/>
    <lineage>
        <taxon>Eukaryota</taxon>
        <taxon>Amoebozoa</taxon>
        <taxon>Discosea</taxon>
        <taxon>Flabellinia</taxon>
        <taxon>Dactylopodida</taxon>
        <taxon>Paramoebidae</taxon>
        <taxon>Paramoeba</taxon>
    </lineage>
</organism>
<dbReference type="InterPro" id="IPR000219">
    <property type="entry name" value="DH_dom"/>
</dbReference>
<evidence type="ECO:0000313" key="4">
    <source>
        <dbReference type="EMBL" id="CAE2324669.1"/>
    </source>
</evidence>
<dbReference type="SUPFAM" id="SSF82185">
    <property type="entry name" value="Histone H3 K4-specific methyltransferase SET7/9 N-terminal domain"/>
    <property type="match status" value="3"/>
</dbReference>
<dbReference type="PANTHER" id="PTHR43215:SF14">
    <property type="entry name" value="RADIAL SPOKE HEAD 1 HOMOLOG"/>
    <property type="match status" value="1"/>
</dbReference>
<accession>A0A7S4P642</accession>
<evidence type="ECO:0000259" key="3">
    <source>
        <dbReference type="PROSITE" id="PS50010"/>
    </source>
</evidence>
<dbReference type="Pfam" id="PF00621">
    <property type="entry name" value="RhoGEF"/>
    <property type="match status" value="1"/>
</dbReference>
<dbReference type="PANTHER" id="PTHR43215">
    <property type="entry name" value="RADIAL SPOKE HEAD 1 HOMOLOG"/>
    <property type="match status" value="1"/>
</dbReference>
<dbReference type="InterPro" id="IPR011993">
    <property type="entry name" value="PH-like_dom_sf"/>
</dbReference>
<name>A0A7S4P642_9EUKA</name>
<dbReference type="SUPFAM" id="SSF50729">
    <property type="entry name" value="PH domain-like"/>
    <property type="match status" value="1"/>
</dbReference>
<dbReference type="PROSITE" id="PS50010">
    <property type="entry name" value="DH_2"/>
    <property type="match status" value="1"/>
</dbReference>
<dbReference type="SMART" id="SM00698">
    <property type="entry name" value="MORN"/>
    <property type="match status" value="9"/>
</dbReference>